<dbReference type="OrthoDB" id="7030069at2"/>
<accession>A0A653B7S7</accession>
<reference evidence="1" key="1">
    <citation type="submission" date="2018-11" db="EMBL/GenBank/DDBJ databases">
        <authorList>
            <consortium name="Genoscope - CEA"/>
            <person name="William W."/>
        </authorList>
    </citation>
    <scope>NUCLEOTIDE SEQUENCE [LARGE SCALE GENOMIC DNA]</scope>
    <source>
        <strain evidence="1">T9AD</strain>
    </source>
</reference>
<organism evidence="1">
    <name type="scientific">Ectopseudomonas oleovorans</name>
    <name type="common">Pseudomonas oleovorans</name>
    <dbReference type="NCBI Taxonomy" id="301"/>
    <lineage>
        <taxon>Bacteria</taxon>
        <taxon>Pseudomonadati</taxon>
        <taxon>Pseudomonadota</taxon>
        <taxon>Gammaproteobacteria</taxon>
        <taxon>Pseudomonadales</taxon>
        <taxon>Pseudomonadaceae</taxon>
        <taxon>Ectopseudomonas</taxon>
    </lineage>
</organism>
<gene>
    <name evidence="1" type="ORF">POT9AD_3729</name>
</gene>
<proteinExistence type="predicted"/>
<sequence length="115" mass="12923">MSKPALVFDPVTAIGFIGQTVIVELRWDGDDEMLWRCYHIVGVVLPVPGIFEHGYFLIMPFDGSEDLPLEVYFDSINAIQTIRDRHASGKLLERLPLSQLIQAPAEPTPGERHHA</sequence>
<name>A0A653B7S7_ECTOL</name>
<protein>
    <submittedName>
        <fullName evidence="1">Uncharacterized protein</fullName>
    </submittedName>
</protein>
<evidence type="ECO:0000313" key="1">
    <source>
        <dbReference type="EMBL" id="VDN64704.1"/>
    </source>
</evidence>
<dbReference type="EMBL" id="LR130779">
    <property type="protein sequence ID" value="VDN64704.1"/>
    <property type="molecule type" value="Genomic_DNA"/>
</dbReference>
<dbReference type="AlphaFoldDB" id="A0A653B7S7"/>